<feature type="transmembrane region" description="Helical" evidence="6">
    <location>
        <begin position="463"/>
        <end position="484"/>
    </location>
</feature>
<dbReference type="InterPro" id="IPR029044">
    <property type="entry name" value="Nucleotide-diphossugar_trans"/>
</dbReference>
<dbReference type="PANTHER" id="PTHR32044:SF80">
    <property type="entry name" value="XYLOGLUCAN GLYCOSYLTRANSFERASE 2-RELATED"/>
    <property type="match status" value="1"/>
</dbReference>
<evidence type="ECO:0000256" key="5">
    <source>
        <dbReference type="ARBA" id="ARBA00023136"/>
    </source>
</evidence>
<protein>
    <submittedName>
        <fullName evidence="7">Glycosyltransferase family 2 protein</fullName>
    </submittedName>
</protein>
<dbReference type="Gene3D" id="3.90.550.10">
    <property type="entry name" value="Spore Coat Polysaccharide Biosynthesis Protein SpsA, Chain A"/>
    <property type="match status" value="1"/>
</dbReference>
<evidence type="ECO:0000256" key="3">
    <source>
        <dbReference type="ARBA" id="ARBA00022692"/>
    </source>
</evidence>
<feature type="transmembrane region" description="Helical" evidence="6">
    <location>
        <begin position="376"/>
        <end position="395"/>
    </location>
</feature>
<organism evidence="7 8">
    <name type="scientific">Salinimicrobium tongyeongense</name>
    <dbReference type="NCBI Taxonomy" id="2809707"/>
    <lineage>
        <taxon>Bacteria</taxon>
        <taxon>Pseudomonadati</taxon>
        <taxon>Bacteroidota</taxon>
        <taxon>Flavobacteriia</taxon>
        <taxon>Flavobacteriales</taxon>
        <taxon>Flavobacteriaceae</taxon>
        <taxon>Salinimicrobium</taxon>
    </lineage>
</organism>
<dbReference type="Pfam" id="PF13641">
    <property type="entry name" value="Glyco_tranf_2_3"/>
    <property type="match status" value="1"/>
</dbReference>
<evidence type="ECO:0000256" key="2">
    <source>
        <dbReference type="ARBA" id="ARBA00022679"/>
    </source>
</evidence>
<keyword evidence="4 6" id="KW-1133">Transmembrane helix</keyword>
<evidence type="ECO:0000313" key="7">
    <source>
        <dbReference type="EMBL" id="UZH54193.1"/>
    </source>
</evidence>
<feature type="transmembrane region" description="Helical" evidence="6">
    <location>
        <begin position="434"/>
        <end position="456"/>
    </location>
</feature>
<proteinExistence type="predicted"/>
<gene>
    <name evidence="7" type="ORF">JRG66_09295</name>
</gene>
<evidence type="ECO:0000256" key="4">
    <source>
        <dbReference type="ARBA" id="ARBA00022989"/>
    </source>
</evidence>
<keyword evidence="3 6" id="KW-0812">Transmembrane</keyword>
<dbReference type="Proteomes" id="UP001163981">
    <property type="component" value="Chromosome"/>
</dbReference>
<comment type="subcellular location">
    <subcellularLocation>
        <location evidence="1">Endomembrane system</location>
    </subcellularLocation>
</comment>
<keyword evidence="2" id="KW-0808">Transferase</keyword>
<feature type="transmembrane region" description="Helical" evidence="6">
    <location>
        <begin position="341"/>
        <end position="364"/>
    </location>
</feature>
<dbReference type="PANTHER" id="PTHR32044">
    <property type="entry name" value="GLUCOMANNAN 4-BETA-MANNOSYLTRANSFERASE 9"/>
    <property type="match status" value="1"/>
</dbReference>
<dbReference type="SUPFAM" id="SSF53448">
    <property type="entry name" value="Nucleotide-diphospho-sugar transferases"/>
    <property type="match status" value="1"/>
</dbReference>
<reference evidence="7" key="1">
    <citation type="submission" date="2021-02" db="EMBL/GenBank/DDBJ databases">
        <title>Salinimicrobium sp. nov. isolated from seawater in Tongyeong, Republic of Korea.</title>
        <authorList>
            <person name="Lee S.-J."/>
        </authorList>
    </citation>
    <scope>NUCLEOTIDE SEQUENCE</scope>
    <source>
        <strain evidence="7">HN-2-9-2</strain>
    </source>
</reference>
<evidence type="ECO:0000256" key="1">
    <source>
        <dbReference type="ARBA" id="ARBA00004308"/>
    </source>
</evidence>
<feature type="transmembrane region" description="Helical" evidence="6">
    <location>
        <begin position="6"/>
        <end position="28"/>
    </location>
</feature>
<name>A0ABY6NNS4_9FLAO</name>
<feature type="transmembrane region" description="Helical" evidence="6">
    <location>
        <begin position="312"/>
        <end position="335"/>
    </location>
</feature>
<keyword evidence="5 6" id="KW-0472">Membrane</keyword>
<sequence length="525" mass="60807">MGTAILIIFGLLMFVVFLYSLSLLHLLINFRRSRKHKDTSQKWHFSHPAQFPFVTIQLPLYNEKPVVERLLRNIAEIDYPHHKLEVQVLDDSTDDSAELTAQIITELRAEGFPIQHLTRKNRMGFKAGALKAGLDAAKGEFIAIFDSDFLPKPDWLKKTVPYFKNERLGVVQTRWGHLNADYSLLTKLQAFLLDYHFILEQTGRNFGKHFINFNGTAGIWRKTCILDAGNWQGDTLTEDLDLSYRAQLKGWKFKYLKEVVTPAELPITIEAARSQQFRWNKGAAENFQKNYRKVLKEKNTTFGTRIHSFFHLLNSSFFFVVLLMGIISIPVLFLLNDPSYSGILTGMTVFILSPVIFFITYYAAYRELHKDQQLSFFRFTGLFFTFFSIAMGLSLHNSIAILEGHFGKKSEFIRTPKFNLKENLHTKIKVPVKITFQLILEIMLMLLFGFGIFSAFRIGSYSLLPFHLMMFFGFSYVVLTSLNIEVGRPPIKTPRKNWEEKFQKMAKNADDELLLDDAFEDENFN</sequence>
<dbReference type="EMBL" id="CP069620">
    <property type="protein sequence ID" value="UZH54193.1"/>
    <property type="molecule type" value="Genomic_DNA"/>
</dbReference>
<evidence type="ECO:0000256" key="6">
    <source>
        <dbReference type="SAM" id="Phobius"/>
    </source>
</evidence>
<evidence type="ECO:0000313" key="8">
    <source>
        <dbReference type="Proteomes" id="UP001163981"/>
    </source>
</evidence>
<dbReference type="CDD" id="cd06437">
    <property type="entry name" value="CESA_CaSu_A2"/>
    <property type="match status" value="1"/>
</dbReference>
<accession>A0ABY6NNS4</accession>
<keyword evidence="8" id="KW-1185">Reference proteome</keyword>